<name>A0A7J9AHN9_9ROSI</name>
<accession>A0A7J9AHN9</accession>
<keyword evidence="2" id="KW-1185">Reference proteome</keyword>
<dbReference type="EMBL" id="JABEZV010000010">
    <property type="protein sequence ID" value="MBA0723535.1"/>
    <property type="molecule type" value="Genomic_DNA"/>
</dbReference>
<proteinExistence type="predicted"/>
<protein>
    <submittedName>
        <fullName evidence="1">Uncharacterized protein</fullName>
    </submittedName>
</protein>
<sequence length="66" mass="7584">MPIWVKLSRVLLELFTQKGLSYIASALDTPLYMDNITALQQLLVYAKCRPFSHFGKHCSKKNEVKV</sequence>
<evidence type="ECO:0000313" key="2">
    <source>
        <dbReference type="Proteomes" id="UP000593574"/>
    </source>
</evidence>
<dbReference type="Proteomes" id="UP000593574">
    <property type="component" value="Unassembled WGS sequence"/>
</dbReference>
<dbReference type="AlphaFoldDB" id="A0A7J9AHN9"/>
<evidence type="ECO:0000313" key="1">
    <source>
        <dbReference type="EMBL" id="MBA0723535.1"/>
    </source>
</evidence>
<gene>
    <name evidence="1" type="ORF">Golax_004108</name>
</gene>
<comment type="caution">
    <text evidence="1">The sequence shown here is derived from an EMBL/GenBank/DDBJ whole genome shotgun (WGS) entry which is preliminary data.</text>
</comment>
<reference evidence="1 2" key="1">
    <citation type="journal article" date="2019" name="Genome Biol. Evol.">
        <title>Insights into the evolution of the New World diploid cottons (Gossypium, subgenus Houzingenia) based on genome sequencing.</title>
        <authorList>
            <person name="Grover C.E."/>
            <person name="Arick M.A. 2nd"/>
            <person name="Thrash A."/>
            <person name="Conover J.L."/>
            <person name="Sanders W.S."/>
            <person name="Peterson D.G."/>
            <person name="Frelichowski J.E."/>
            <person name="Scheffler J.A."/>
            <person name="Scheffler B.E."/>
            <person name="Wendel J.F."/>
        </authorList>
    </citation>
    <scope>NUCLEOTIDE SEQUENCE [LARGE SCALE GENOMIC DNA]</scope>
    <source>
        <strain evidence="1">4</strain>
        <tissue evidence="1">Leaf</tissue>
    </source>
</reference>
<organism evidence="1 2">
    <name type="scientific">Gossypium laxum</name>
    <dbReference type="NCBI Taxonomy" id="34288"/>
    <lineage>
        <taxon>Eukaryota</taxon>
        <taxon>Viridiplantae</taxon>
        <taxon>Streptophyta</taxon>
        <taxon>Embryophyta</taxon>
        <taxon>Tracheophyta</taxon>
        <taxon>Spermatophyta</taxon>
        <taxon>Magnoliopsida</taxon>
        <taxon>eudicotyledons</taxon>
        <taxon>Gunneridae</taxon>
        <taxon>Pentapetalae</taxon>
        <taxon>rosids</taxon>
        <taxon>malvids</taxon>
        <taxon>Malvales</taxon>
        <taxon>Malvaceae</taxon>
        <taxon>Malvoideae</taxon>
        <taxon>Gossypium</taxon>
    </lineage>
</organism>